<evidence type="ECO:0000313" key="3">
    <source>
        <dbReference type="Proteomes" id="UP001219934"/>
    </source>
</evidence>
<dbReference type="AlphaFoldDB" id="A0AAD6AUR6"/>
<dbReference type="EMBL" id="JAPTMU010000015">
    <property type="protein sequence ID" value="KAJ4931270.1"/>
    <property type="molecule type" value="Genomic_DNA"/>
</dbReference>
<dbReference type="InterPro" id="IPR052035">
    <property type="entry name" value="ZnF_BED_domain_contain"/>
</dbReference>
<comment type="caution">
    <text evidence="2">The sequence shown here is derived from an EMBL/GenBank/DDBJ whole genome shotgun (WGS) entry which is preliminary data.</text>
</comment>
<dbReference type="InterPro" id="IPR008906">
    <property type="entry name" value="HATC_C_dom"/>
</dbReference>
<name>A0AAD6AUR6_9TELE</name>
<proteinExistence type="predicted"/>
<sequence>MMETIDKRLTVPKKTKITNLVEKMYLAEKEKFKHRLSMARKITIGLDIWTKKGLTASFLAAIAALVEESKEEWGIPKEKILTIITDNGSNMVAAFHCNAEEDSSSEEEISRIVMRREKKTKVQSAVCIMLIHVTYETLERRTPCVVHTLQLVVNMIQKELTINRLLGKVRQLVKLFRKSSVATERLLQQCGLILIKDCPTRWSSTYLMMSRALELKDHLTSVADSMSWDSLLPSEWQKVAILKDLLLPFAEHTKVLESDTNSLSLVVPALLDLRNHLSEFSLAHARSYRDAATLAQKMSANMEQRFSCFLDVTANKLSPLAAAACFVDPGVSAEAIVENNDEGIQNLLKVAEDYITRSVPPRLQVEEQVSENEEEEIVDTVAPETTHCPKRPRFRFFSPSRPSRPRTSEASSIRQEIKKYKEGLSHAANTEESGMEFWISQSSTAFTLLKPLALDLLAMPASQAFAERVFSVTGDLTRGRRNRARTTLERSAFLKLNQV</sequence>
<dbReference type="PANTHER" id="PTHR46481">
    <property type="entry name" value="ZINC FINGER BED DOMAIN-CONTAINING PROTEIN 4"/>
    <property type="match status" value="1"/>
</dbReference>
<dbReference type="InterPro" id="IPR012337">
    <property type="entry name" value="RNaseH-like_sf"/>
</dbReference>
<evidence type="ECO:0000313" key="2">
    <source>
        <dbReference type="EMBL" id="KAJ4931270.1"/>
    </source>
</evidence>
<dbReference type="GO" id="GO:0046983">
    <property type="term" value="F:protein dimerization activity"/>
    <property type="evidence" value="ECO:0007669"/>
    <property type="project" value="InterPro"/>
</dbReference>
<gene>
    <name evidence="2" type="ORF">JOQ06_025567</name>
</gene>
<feature type="domain" description="HAT C-terminal dimerisation" evidence="1">
    <location>
        <begin position="431"/>
        <end position="484"/>
    </location>
</feature>
<protein>
    <recommendedName>
        <fullName evidence="1">HAT C-terminal dimerisation domain-containing protein</fullName>
    </recommendedName>
</protein>
<dbReference type="SUPFAM" id="SSF53098">
    <property type="entry name" value="Ribonuclease H-like"/>
    <property type="match status" value="1"/>
</dbReference>
<keyword evidence="3" id="KW-1185">Reference proteome</keyword>
<dbReference type="Proteomes" id="UP001219934">
    <property type="component" value="Unassembled WGS sequence"/>
</dbReference>
<dbReference type="Pfam" id="PF05699">
    <property type="entry name" value="Dimer_Tnp_hAT"/>
    <property type="match status" value="1"/>
</dbReference>
<evidence type="ECO:0000259" key="1">
    <source>
        <dbReference type="Pfam" id="PF05699"/>
    </source>
</evidence>
<dbReference type="PANTHER" id="PTHR46481:SF4">
    <property type="entry name" value="ZINC FINGER BED DOMAIN-CONTAINING PROTEIN 4"/>
    <property type="match status" value="1"/>
</dbReference>
<accession>A0AAD6AUR6</accession>
<organism evidence="2 3">
    <name type="scientific">Pogonophryne albipinna</name>
    <dbReference type="NCBI Taxonomy" id="1090488"/>
    <lineage>
        <taxon>Eukaryota</taxon>
        <taxon>Metazoa</taxon>
        <taxon>Chordata</taxon>
        <taxon>Craniata</taxon>
        <taxon>Vertebrata</taxon>
        <taxon>Euteleostomi</taxon>
        <taxon>Actinopterygii</taxon>
        <taxon>Neopterygii</taxon>
        <taxon>Teleostei</taxon>
        <taxon>Neoteleostei</taxon>
        <taxon>Acanthomorphata</taxon>
        <taxon>Eupercaria</taxon>
        <taxon>Perciformes</taxon>
        <taxon>Notothenioidei</taxon>
        <taxon>Pogonophryne</taxon>
    </lineage>
</organism>
<reference evidence="2" key="1">
    <citation type="submission" date="2022-11" db="EMBL/GenBank/DDBJ databases">
        <title>Chromosome-level genome of Pogonophryne albipinna.</title>
        <authorList>
            <person name="Jo E."/>
        </authorList>
    </citation>
    <scope>NUCLEOTIDE SEQUENCE</scope>
    <source>
        <strain evidence="2">SGF0006</strain>
        <tissue evidence="2">Muscle</tissue>
    </source>
</reference>